<feature type="repeat" description="TPR" evidence="13">
    <location>
        <begin position="310"/>
        <end position="343"/>
    </location>
</feature>
<keyword evidence="13" id="KW-0802">TPR repeat</keyword>
<dbReference type="EMBL" id="JACJPW010000109">
    <property type="protein sequence ID" value="MBD2185150.1"/>
    <property type="molecule type" value="Genomic_DNA"/>
</dbReference>
<evidence type="ECO:0000256" key="6">
    <source>
        <dbReference type="ARBA" id="ARBA00022692"/>
    </source>
</evidence>
<reference evidence="16" key="2">
    <citation type="submission" date="2020-08" db="EMBL/GenBank/DDBJ databases">
        <authorList>
            <person name="Chen M."/>
            <person name="Teng W."/>
            <person name="Zhao L."/>
            <person name="Hu C."/>
            <person name="Zhou Y."/>
            <person name="Han B."/>
            <person name="Song L."/>
            <person name="Shu W."/>
        </authorList>
    </citation>
    <scope>NUCLEOTIDE SEQUENCE</scope>
    <source>
        <strain evidence="16">FACHB-1375</strain>
    </source>
</reference>
<evidence type="ECO:0000256" key="1">
    <source>
        <dbReference type="ARBA" id="ARBA00001947"/>
    </source>
</evidence>
<keyword evidence="6 14" id="KW-0812">Transmembrane</keyword>
<feature type="repeat" description="TPR" evidence="13">
    <location>
        <begin position="378"/>
        <end position="411"/>
    </location>
</feature>
<evidence type="ECO:0000313" key="16">
    <source>
        <dbReference type="EMBL" id="MBD2185150.1"/>
    </source>
</evidence>
<feature type="domain" description="Peptidase M50" evidence="15">
    <location>
        <begin position="10"/>
        <end position="109"/>
    </location>
</feature>
<dbReference type="CDD" id="cd06158">
    <property type="entry name" value="S2P-M50_like_1"/>
    <property type="match status" value="1"/>
</dbReference>
<keyword evidence="17" id="KW-1185">Reference proteome</keyword>
<feature type="repeat" description="TPR" evidence="13">
    <location>
        <begin position="276"/>
        <end position="309"/>
    </location>
</feature>
<dbReference type="Pfam" id="PF02163">
    <property type="entry name" value="Peptidase_M50"/>
    <property type="match status" value="1"/>
</dbReference>
<dbReference type="Gene3D" id="1.25.40.10">
    <property type="entry name" value="Tetratricopeptide repeat domain"/>
    <property type="match status" value="2"/>
</dbReference>
<feature type="transmembrane region" description="Helical" evidence="14">
    <location>
        <begin position="219"/>
        <end position="238"/>
    </location>
</feature>
<dbReference type="InterPro" id="IPR044537">
    <property type="entry name" value="Rip2-like"/>
</dbReference>
<dbReference type="SMART" id="SM00028">
    <property type="entry name" value="TPR"/>
    <property type="match status" value="6"/>
</dbReference>
<evidence type="ECO:0000256" key="12">
    <source>
        <dbReference type="ARBA" id="ARBA00023136"/>
    </source>
</evidence>
<evidence type="ECO:0000313" key="17">
    <source>
        <dbReference type="Proteomes" id="UP000641646"/>
    </source>
</evidence>
<dbReference type="PROSITE" id="PS50005">
    <property type="entry name" value="TPR"/>
    <property type="match status" value="5"/>
</dbReference>
<dbReference type="AlphaFoldDB" id="A0A926ZJM6"/>
<feature type="transmembrane region" description="Helical" evidence="14">
    <location>
        <begin position="123"/>
        <end position="148"/>
    </location>
</feature>
<sequence length="471" mass="53940">MLQVAVFVCVGWLLSVCLHEFGHAIVAYWGGDTSVKDKGYLTLNPLKYTDFNLSLVMPLIFLLLGGIPLPGAAVYIDHRRLRSRWWKSAVSAAGPFASILVAVLLTISFRFGSSLPLVEYRWIWPALAFLIYLEVYVVILNLLPIPGLDGYGIIDPWLPPEIQERSRKFGQYGIFVLFVLLWFVEPFNRLLGEGAFSISQMLGIPSQMVGMGYRLFNEWAKVLLVVAIVIAIAVRQLTKKPHEKWYEQGNGRIRGRKYEEAIAAFDQAIRVKSDFPEAWYMRGYALLQLQRYEDAIAAYDKAVEIKPEYWEAWYDRGIALEIVQRREDAIYSYEKAAQIKPDFHLAWYKLGVQLNHFQRYEEAIAAYDKAIEIQPYDANIWTDRSAALGYLKRYDDAIAAGEKAIKINPKLFFAWYNKACAYAELGNVELAMENLQMAAKLDAEKFKENAKKDPSFDSIRHHQAFSKLIGE</sequence>
<feature type="repeat" description="TPR" evidence="13">
    <location>
        <begin position="242"/>
        <end position="275"/>
    </location>
</feature>
<evidence type="ECO:0000256" key="8">
    <source>
        <dbReference type="ARBA" id="ARBA00022801"/>
    </source>
</evidence>
<evidence type="ECO:0000256" key="3">
    <source>
        <dbReference type="ARBA" id="ARBA00007931"/>
    </source>
</evidence>
<feature type="transmembrane region" description="Helical" evidence="14">
    <location>
        <begin position="169"/>
        <end position="184"/>
    </location>
</feature>
<feature type="transmembrane region" description="Helical" evidence="14">
    <location>
        <begin position="88"/>
        <end position="111"/>
    </location>
</feature>
<dbReference type="InterPro" id="IPR019734">
    <property type="entry name" value="TPR_rpt"/>
</dbReference>
<evidence type="ECO:0000256" key="4">
    <source>
        <dbReference type="ARBA" id="ARBA00022475"/>
    </source>
</evidence>
<accession>A0A926ZJM6</accession>
<keyword evidence="7" id="KW-0479">Metal-binding</keyword>
<keyword evidence="11" id="KW-0482">Metalloprotease</keyword>
<keyword evidence="12 14" id="KW-0472">Membrane</keyword>
<reference evidence="16" key="1">
    <citation type="journal article" date="2015" name="ISME J.">
        <title>Draft Genome Sequence of Streptomyces incarnatus NRRL8089, which Produces the Nucleoside Antibiotic Sinefungin.</title>
        <authorList>
            <person name="Oshima K."/>
            <person name="Hattori M."/>
            <person name="Shimizu H."/>
            <person name="Fukuda K."/>
            <person name="Nemoto M."/>
            <person name="Inagaki K."/>
            <person name="Tamura T."/>
        </authorList>
    </citation>
    <scope>NUCLEOTIDE SEQUENCE</scope>
    <source>
        <strain evidence="16">FACHB-1375</strain>
    </source>
</reference>
<evidence type="ECO:0000256" key="13">
    <source>
        <dbReference type="PROSITE-ProRule" id="PRU00339"/>
    </source>
</evidence>
<keyword evidence="9" id="KW-0862">Zinc</keyword>
<comment type="cofactor">
    <cofactor evidence="1">
        <name>Zn(2+)</name>
        <dbReference type="ChEBI" id="CHEBI:29105"/>
    </cofactor>
</comment>
<dbReference type="PANTHER" id="PTHR35864:SF1">
    <property type="entry name" value="ZINC METALLOPROTEASE YWHC-RELATED"/>
    <property type="match status" value="1"/>
</dbReference>
<evidence type="ECO:0000256" key="10">
    <source>
        <dbReference type="ARBA" id="ARBA00022989"/>
    </source>
</evidence>
<dbReference type="InterPro" id="IPR008915">
    <property type="entry name" value="Peptidase_M50"/>
</dbReference>
<dbReference type="Pfam" id="PF00515">
    <property type="entry name" value="TPR_1"/>
    <property type="match status" value="1"/>
</dbReference>
<evidence type="ECO:0000256" key="5">
    <source>
        <dbReference type="ARBA" id="ARBA00022670"/>
    </source>
</evidence>
<evidence type="ECO:0000256" key="9">
    <source>
        <dbReference type="ARBA" id="ARBA00022833"/>
    </source>
</evidence>
<evidence type="ECO:0000256" key="7">
    <source>
        <dbReference type="ARBA" id="ARBA00022723"/>
    </source>
</evidence>
<dbReference type="GO" id="GO:0046872">
    <property type="term" value="F:metal ion binding"/>
    <property type="evidence" value="ECO:0007669"/>
    <property type="project" value="UniProtKB-KW"/>
</dbReference>
<dbReference type="NCBIfam" id="NF047558">
    <property type="entry name" value="TPR_END_plus"/>
    <property type="match status" value="1"/>
</dbReference>
<evidence type="ECO:0000256" key="11">
    <source>
        <dbReference type="ARBA" id="ARBA00023049"/>
    </source>
</evidence>
<organism evidence="16 17">
    <name type="scientific">Aerosakkonema funiforme FACHB-1375</name>
    <dbReference type="NCBI Taxonomy" id="2949571"/>
    <lineage>
        <taxon>Bacteria</taxon>
        <taxon>Bacillati</taxon>
        <taxon>Cyanobacteriota</taxon>
        <taxon>Cyanophyceae</taxon>
        <taxon>Oscillatoriophycideae</taxon>
        <taxon>Aerosakkonematales</taxon>
        <taxon>Aerosakkonemataceae</taxon>
        <taxon>Aerosakkonema</taxon>
    </lineage>
</organism>
<dbReference type="GO" id="GO:0006508">
    <property type="term" value="P:proteolysis"/>
    <property type="evidence" value="ECO:0007669"/>
    <property type="project" value="UniProtKB-KW"/>
</dbReference>
<evidence type="ECO:0000256" key="14">
    <source>
        <dbReference type="SAM" id="Phobius"/>
    </source>
</evidence>
<dbReference type="RefSeq" id="WP_190472954.1">
    <property type="nucleotide sequence ID" value="NZ_JACJPW010000109.1"/>
</dbReference>
<dbReference type="Pfam" id="PF13431">
    <property type="entry name" value="TPR_17"/>
    <property type="match status" value="1"/>
</dbReference>
<comment type="caution">
    <text evidence="16">The sequence shown here is derived from an EMBL/GenBank/DDBJ whole genome shotgun (WGS) entry which is preliminary data.</text>
</comment>
<dbReference type="InterPro" id="IPR052348">
    <property type="entry name" value="Metallopeptidase_M50B"/>
</dbReference>
<feature type="transmembrane region" description="Helical" evidence="14">
    <location>
        <begin position="51"/>
        <end position="76"/>
    </location>
</feature>
<evidence type="ECO:0000259" key="15">
    <source>
        <dbReference type="Pfam" id="PF02163"/>
    </source>
</evidence>
<keyword evidence="4" id="KW-1003">Cell membrane</keyword>
<keyword evidence="10 14" id="KW-1133">Transmembrane helix</keyword>
<keyword evidence="8" id="KW-0378">Hydrolase</keyword>
<keyword evidence="5" id="KW-0645">Protease</keyword>
<comment type="similarity">
    <text evidence="3">Belongs to the peptidase M50B family.</text>
</comment>
<comment type="subcellular location">
    <subcellularLocation>
        <location evidence="2">Cell membrane</location>
        <topology evidence="2">Multi-pass membrane protein</topology>
    </subcellularLocation>
</comment>
<proteinExistence type="inferred from homology"/>
<dbReference type="GO" id="GO:0005886">
    <property type="term" value="C:plasma membrane"/>
    <property type="evidence" value="ECO:0007669"/>
    <property type="project" value="UniProtKB-SubCell"/>
</dbReference>
<dbReference type="PANTHER" id="PTHR35864">
    <property type="entry name" value="ZINC METALLOPROTEASE MJ0611-RELATED"/>
    <property type="match status" value="1"/>
</dbReference>
<evidence type="ECO:0000256" key="2">
    <source>
        <dbReference type="ARBA" id="ARBA00004651"/>
    </source>
</evidence>
<feature type="repeat" description="TPR" evidence="13">
    <location>
        <begin position="344"/>
        <end position="377"/>
    </location>
</feature>
<dbReference type="PROSITE" id="PS50293">
    <property type="entry name" value="TPR_REGION"/>
    <property type="match status" value="2"/>
</dbReference>
<name>A0A926ZJM6_9CYAN</name>
<protein>
    <submittedName>
        <fullName evidence="16">Tetratricopeptide repeat protein</fullName>
    </submittedName>
</protein>
<gene>
    <name evidence="16" type="ORF">H6G03_29445</name>
</gene>
<dbReference type="SUPFAM" id="SSF48439">
    <property type="entry name" value="Protein prenylyltransferase"/>
    <property type="match status" value="1"/>
</dbReference>
<dbReference type="Proteomes" id="UP000641646">
    <property type="component" value="Unassembled WGS sequence"/>
</dbReference>
<dbReference type="GO" id="GO:0008237">
    <property type="term" value="F:metallopeptidase activity"/>
    <property type="evidence" value="ECO:0007669"/>
    <property type="project" value="UniProtKB-KW"/>
</dbReference>
<dbReference type="Pfam" id="PF13432">
    <property type="entry name" value="TPR_16"/>
    <property type="match status" value="1"/>
</dbReference>
<dbReference type="InterPro" id="IPR011990">
    <property type="entry name" value="TPR-like_helical_dom_sf"/>
</dbReference>